<feature type="transmembrane region" description="Helical" evidence="9">
    <location>
        <begin position="242"/>
        <end position="266"/>
    </location>
</feature>
<evidence type="ECO:0000256" key="1">
    <source>
        <dbReference type="ARBA" id="ARBA00004141"/>
    </source>
</evidence>
<evidence type="ECO:0000256" key="2">
    <source>
        <dbReference type="ARBA" id="ARBA00007127"/>
    </source>
</evidence>
<keyword evidence="8 9" id="KW-0472">Membrane</keyword>
<dbReference type="OMA" id="FLMTAIY"/>
<evidence type="ECO:0000313" key="11">
    <source>
        <dbReference type="Proteomes" id="UP000014978"/>
    </source>
</evidence>
<keyword evidence="4 9" id="KW-0812">Transmembrane</keyword>
<dbReference type="EMBL" id="ATCN01000156">
    <property type="protein sequence ID" value="EPR79684.1"/>
    <property type="molecule type" value="Genomic_DNA"/>
</dbReference>
<accession>S7XKW6</accession>
<dbReference type="InterPro" id="IPR004667">
    <property type="entry name" value="ADP_ATP_car_bac_type"/>
</dbReference>
<evidence type="ECO:0000256" key="5">
    <source>
        <dbReference type="ARBA" id="ARBA00022741"/>
    </source>
</evidence>
<sequence length="557" mass="63276">MDNSMNEFNYNENLPSEEEIEEDAERRSMYTFGIYKIARVEDKKFWMMAIVFGLISYVFSIMKDLKDTFVIVRQIPASIHFLKLFYIPPIAILGTILIQKALVDSDNKSILMRMLLGFAVFYFLFAMVSLPLPFPVEINTDGLKDTFADGKMKYKGTESILALLLTFYSWTSTVLFISSEIFGTLVLSLLFLSFANDICPINEFLRFLPLLYTISNLSLILSSISLYHISNFLNTFSYRNGRVMFSCLFIILSGLCLVAYFCTVILDRSVLSKPIFIVDGPQKKKSKQKISFNEGFKLMFTSKLVLSICLIVLFYNISQNMVDSSYKSLLRVEAERLGKNESFVINNQWRSQMTTGIGSIILLITPFSKIVRTAGWIVAGMITPIYVGVGCSFVFILAVYNTSILGKNGIEYLNGFVQANRIIHSILNSDDAFLTFKYEVIIGRYISAGFKIIKYASFDICKEAISMKINPNCRSRFKGVYDGICSKLGKSMGAMLSILMTMVFSTTDVREASIFYFLFSTVIVLVWVFVVIYLGKKYNDSVTNNSYIDIDLFQKTA</sequence>
<dbReference type="GO" id="GO:0005471">
    <property type="term" value="F:ATP:ADP antiporter activity"/>
    <property type="evidence" value="ECO:0007669"/>
    <property type="project" value="InterPro"/>
</dbReference>
<feature type="transmembrane region" description="Helical" evidence="9">
    <location>
        <begin position="376"/>
        <end position="400"/>
    </location>
</feature>
<evidence type="ECO:0000313" key="10">
    <source>
        <dbReference type="EMBL" id="EPR79684.1"/>
    </source>
</evidence>
<protein>
    <recommendedName>
        <fullName evidence="9">ADP,ATP carrier protein</fullName>
    </recommendedName>
</protein>
<gene>
    <name evidence="10" type="ORF">SLOPH_114</name>
</gene>
<proteinExistence type="inferred from homology"/>
<comment type="subcellular location">
    <subcellularLocation>
        <location evidence="1 9">Membrane</location>
        <topology evidence="1 9">Multi-pass membrane protein</topology>
    </subcellularLocation>
</comment>
<feature type="transmembrane region" description="Helical" evidence="9">
    <location>
        <begin position="82"/>
        <end position="103"/>
    </location>
</feature>
<feature type="transmembrane region" description="Helical" evidence="9">
    <location>
        <begin position="45"/>
        <end position="62"/>
    </location>
</feature>
<reference evidence="11" key="1">
    <citation type="journal article" date="2013" name="PLoS Genet.">
        <title>The genome of Spraguea lophii and the basis of host-microsporidian interactions.</title>
        <authorList>
            <person name="Campbell S.E."/>
            <person name="Williams T.A."/>
            <person name="Yousuf A."/>
            <person name="Soanes D.M."/>
            <person name="Paszkiewicz K.H."/>
            <person name="Williams B.A.P."/>
        </authorList>
    </citation>
    <scope>NUCLEOTIDE SEQUENCE [LARGE SCALE GENOMIC DNA]</scope>
    <source>
        <strain evidence="11">42_110</strain>
    </source>
</reference>
<dbReference type="GO" id="GO:0016020">
    <property type="term" value="C:membrane"/>
    <property type="evidence" value="ECO:0007669"/>
    <property type="project" value="UniProtKB-SubCell"/>
</dbReference>
<feature type="transmembrane region" description="Helical" evidence="9">
    <location>
        <begin position="115"/>
        <end position="134"/>
    </location>
</feature>
<dbReference type="GO" id="GO:0005524">
    <property type="term" value="F:ATP binding"/>
    <property type="evidence" value="ECO:0007669"/>
    <property type="project" value="UniProtKB-KW"/>
</dbReference>
<dbReference type="PANTHER" id="PTHR31187:SF1">
    <property type="entry name" value="ADP,ATP CARRIER PROTEIN 1"/>
    <property type="match status" value="1"/>
</dbReference>
<comment type="similarity">
    <text evidence="2 9">Belongs to the ADP/ATP translocase tlc family.</text>
</comment>
<evidence type="ECO:0000256" key="6">
    <source>
        <dbReference type="ARBA" id="ARBA00022840"/>
    </source>
</evidence>
<dbReference type="InterPro" id="IPR036259">
    <property type="entry name" value="MFS_trans_sf"/>
</dbReference>
<name>S7XKW6_SPRLO</name>
<evidence type="ECO:0000256" key="9">
    <source>
        <dbReference type="RuleBase" id="RU363121"/>
    </source>
</evidence>
<keyword evidence="7 9" id="KW-1133">Transmembrane helix</keyword>
<dbReference type="HOGENOM" id="CLU_023964_1_0_1"/>
<feature type="transmembrane region" description="Helical" evidence="9">
    <location>
        <begin position="174"/>
        <end position="195"/>
    </location>
</feature>
<organism evidence="10 11">
    <name type="scientific">Spraguea lophii (strain 42_110)</name>
    <name type="common">Microsporidian parasite</name>
    <dbReference type="NCBI Taxonomy" id="1358809"/>
    <lineage>
        <taxon>Eukaryota</taxon>
        <taxon>Fungi</taxon>
        <taxon>Fungi incertae sedis</taxon>
        <taxon>Microsporidia</taxon>
        <taxon>Spragueidae</taxon>
        <taxon>Spraguea</taxon>
    </lineage>
</organism>
<comment type="caution">
    <text evidence="10">The sequence shown here is derived from an EMBL/GenBank/DDBJ whole genome shotgun (WGS) entry which is preliminary data.</text>
</comment>
<keyword evidence="3 9" id="KW-0813">Transport</keyword>
<keyword evidence="5 9" id="KW-0547">Nucleotide-binding</keyword>
<dbReference type="SUPFAM" id="SSF103473">
    <property type="entry name" value="MFS general substrate transporter"/>
    <property type="match status" value="1"/>
</dbReference>
<keyword evidence="6 9" id="KW-0067">ATP-binding</keyword>
<evidence type="ECO:0000256" key="3">
    <source>
        <dbReference type="ARBA" id="ARBA00022448"/>
    </source>
</evidence>
<feature type="transmembrane region" description="Helical" evidence="9">
    <location>
        <begin position="513"/>
        <end position="534"/>
    </location>
</feature>
<evidence type="ECO:0000256" key="8">
    <source>
        <dbReference type="ARBA" id="ARBA00023136"/>
    </source>
</evidence>
<dbReference type="VEuPathDB" id="MicrosporidiaDB:SLOPH_114"/>
<dbReference type="InParanoid" id="S7XKW6"/>
<dbReference type="Pfam" id="PF03219">
    <property type="entry name" value="TLC"/>
    <property type="match status" value="1"/>
</dbReference>
<feature type="transmembrane region" description="Helical" evidence="9">
    <location>
        <begin position="207"/>
        <end position="230"/>
    </location>
</feature>
<dbReference type="AlphaFoldDB" id="S7XKW6"/>
<dbReference type="Proteomes" id="UP000014978">
    <property type="component" value="Unassembled WGS sequence"/>
</dbReference>
<evidence type="ECO:0000256" key="7">
    <source>
        <dbReference type="ARBA" id="ARBA00022989"/>
    </source>
</evidence>
<feature type="transmembrane region" description="Helical" evidence="9">
    <location>
        <begin position="295"/>
        <end position="317"/>
    </location>
</feature>
<evidence type="ECO:0000256" key="4">
    <source>
        <dbReference type="ARBA" id="ARBA00022692"/>
    </source>
</evidence>
<dbReference type="OrthoDB" id="2190844at2759"/>
<dbReference type="PANTHER" id="PTHR31187">
    <property type="match status" value="1"/>
</dbReference>
<dbReference type="STRING" id="1358809.S7XKW6"/>
<keyword evidence="11" id="KW-1185">Reference proteome</keyword>